<dbReference type="Pfam" id="PF11917">
    <property type="entry name" value="DUF3435"/>
    <property type="match status" value="1"/>
</dbReference>
<dbReference type="Proteomes" id="UP001215598">
    <property type="component" value="Unassembled WGS sequence"/>
</dbReference>
<evidence type="ECO:0000313" key="4">
    <source>
        <dbReference type="Proteomes" id="UP001215598"/>
    </source>
</evidence>
<feature type="region of interest" description="Disordered" evidence="2">
    <location>
        <begin position="920"/>
        <end position="1004"/>
    </location>
</feature>
<protein>
    <submittedName>
        <fullName evidence="3">Uncharacterized protein</fullName>
    </submittedName>
</protein>
<dbReference type="PANTHER" id="PTHR37535">
    <property type="entry name" value="FLUG DOMAIN PROTEIN"/>
    <property type="match status" value="1"/>
</dbReference>
<feature type="compositionally biased region" description="Acidic residues" evidence="2">
    <location>
        <begin position="956"/>
        <end position="970"/>
    </location>
</feature>
<dbReference type="EMBL" id="JARKIB010000018">
    <property type="protein sequence ID" value="KAJ7769407.1"/>
    <property type="molecule type" value="Genomic_DNA"/>
</dbReference>
<evidence type="ECO:0000256" key="2">
    <source>
        <dbReference type="SAM" id="MobiDB-lite"/>
    </source>
</evidence>
<evidence type="ECO:0000313" key="3">
    <source>
        <dbReference type="EMBL" id="KAJ7769407.1"/>
    </source>
</evidence>
<evidence type="ECO:0000256" key="1">
    <source>
        <dbReference type="SAM" id="Coils"/>
    </source>
</evidence>
<feature type="compositionally biased region" description="Low complexity" evidence="2">
    <location>
        <begin position="920"/>
        <end position="955"/>
    </location>
</feature>
<reference evidence="3" key="1">
    <citation type="submission" date="2023-03" db="EMBL/GenBank/DDBJ databases">
        <title>Massive genome expansion in bonnet fungi (Mycena s.s.) driven by repeated elements and novel gene families across ecological guilds.</title>
        <authorList>
            <consortium name="Lawrence Berkeley National Laboratory"/>
            <person name="Harder C.B."/>
            <person name="Miyauchi S."/>
            <person name="Viragh M."/>
            <person name="Kuo A."/>
            <person name="Thoen E."/>
            <person name="Andreopoulos B."/>
            <person name="Lu D."/>
            <person name="Skrede I."/>
            <person name="Drula E."/>
            <person name="Henrissat B."/>
            <person name="Morin E."/>
            <person name="Kohler A."/>
            <person name="Barry K."/>
            <person name="LaButti K."/>
            <person name="Morin E."/>
            <person name="Salamov A."/>
            <person name="Lipzen A."/>
            <person name="Mereny Z."/>
            <person name="Hegedus B."/>
            <person name="Baldrian P."/>
            <person name="Stursova M."/>
            <person name="Weitz H."/>
            <person name="Taylor A."/>
            <person name="Grigoriev I.V."/>
            <person name="Nagy L.G."/>
            <person name="Martin F."/>
            <person name="Kauserud H."/>
        </authorList>
    </citation>
    <scope>NUCLEOTIDE SEQUENCE</scope>
    <source>
        <strain evidence="3">CBHHK182m</strain>
    </source>
</reference>
<proteinExistence type="predicted"/>
<accession>A0AAD7JPU2</accession>
<feature type="compositionally biased region" description="Low complexity" evidence="2">
    <location>
        <begin position="971"/>
        <end position="997"/>
    </location>
</feature>
<name>A0AAD7JPU2_9AGAR</name>
<keyword evidence="4" id="KW-1185">Reference proteome</keyword>
<keyword evidence="1" id="KW-0175">Coiled coil</keyword>
<dbReference type="PANTHER" id="PTHR37535:SF3">
    <property type="entry name" value="FLUG DOMAIN-CONTAINING PROTEIN"/>
    <property type="match status" value="1"/>
</dbReference>
<feature type="coiled-coil region" evidence="1">
    <location>
        <begin position="466"/>
        <end position="528"/>
    </location>
</feature>
<sequence>MVLFSKVAASDSERVAAKVATNAAAADIFTYGLEDQDHFKVIVEPTKRNHDNILLKWGNFVDWKNDPTLPTEVTRGVELPSTGVFKEFVTYLALGLKGRLTDTNTITRRTLKTHMYTFFACWARYAQQYVPKPMRDQVCAFAQSTDLAVANGGAISTTIRTKTTASYLDLEQTIRTALNDTTIFRTTRMKIQFNAVNTLGALSGDRPGGMIESTCYKKSNECIKWKDISFHAAPNDLDPFEPLITAGIRLRNPKGHRGDESKIRTIYIVVEPFGSRATCLVTALLYMAFQDAYFRDIESPDEIFSPTFAPTATHIFSMNDVVAEQPVFRAEVLDEQRHWVISETRALSAGIHNDNLKRVCFVQGDRLALMMYSWRRMAADSFDAHLRTVQRDALLTHNPKTHQYAQSYKNTRLTHDLGGILRGREEDSAVVAQAKDAASMSVGRDANAPRDLSLEQRAALHREPELIVMREKIVEYKAEVARLVRELKSVDEEDEEADEIFAGIQASLRSARKRHREAQSKYDATENNERTIRLKAAREDFWAGHSRRQLSGESSAPKPSMAVARPPLADKTRASAAPYVHRMVTSAGKANAEDEPTTYFLNIAQIDPEQLLCDVLYRFSDRNSPRECIAAVNAYLGLPERRFAPCYPGESPTIDETCPACKRDCRAAAFVGKGNETVGSHIHNCLAKAQQQRVQAYVEEEYEPQGCEWIGCIQRQLGTIYPTRPEFLDHLDKHIHSLGLPPNAKNPERPCKWSIGHDEPCGETDVEFDDWLKHFGQVHAINARSDVEVNYCVLCPEWHIDELGDGLGWEGHLWDHWEERFRPFSERVEGEVDLVPIGVEFTAAVDNCVDYTNESEFGGALPQFHGHVAHGVAHAPMLCPFCVFDEAKPIEERMTQFTNNWTYYMHLTIHMREYEDTDAPATAALNPNPDAAPNANADADADPDVNMADANAAPNDDADADAAPNDDADADAAPNANDDADATPNANADANAAPNADADADANKPDAAPEGILCPVPSCGTRRFTLFDFQTHLVAFHRVPVCGRKNRSKFARLKLPPPPPPAVAAAAPAFDLTHSTVTVPDSTALAAAALAATPATRPLTLRQQTIKQKREKRKLVAAAAVVGWCYGCSQKRNNIGQHILQTRCYSKNEYHEYNGSDRDDEGPRLHWDLEGTSAPLGQAEKKMHRCVTCRVLFVHISKHVDDSDCAAVEFNIVIPGQSRKWGPPQNTRDWLAAQVHFCFLSSLFFLRITFS</sequence>
<dbReference type="AlphaFoldDB" id="A0AAD7JPU2"/>
<organism evidence="3 4">
    <name type="scientific">Mycena metata</name>
    <dbReference type="NCBI Taxonomy" id="1033252"/>
    <lineage>
        <taxon>Eukaryota</taxon>
        <taxon>Fungi</taxon>
        <taxon>Dikarya</taxon>
        <taxon>Basidiomycota</taxon>
        <taxon>Agaricomycotina</taxon>
        <taxon>Agaricomycetes</taxon>
        <taxon>Agaricomycetidae</taxon>
        <taxon>Agaricales</taxon>
        <taxon>Marasmiineae</taxon>
        <taxon>Mycenaceae</taxon>
        <taxon>Mycena</taxon>
    </lineage>
</organism>
<comment type="caution">
    <text evidence="3">The sequence shown here is derived from an EMBL/GenBank/DDBJ whole genome shotgun (WGS) entry which is preliminary data.</text>
</comment>
<dbReference type="InterPro" id="IPR021842">
    <property type="entry name" value="DUF3435"/>
</dbReference>
<gene>
    <name evidence="3" type="ORF">B0H16DRAFT_255257</name>
</gene>